<feature type="compositionally biased region" description="Low complexity" evidence="5">
    <location>
        <begin position="29"/>
        <end position="43"/>
    </location>
</feature>
<reference evidence="7" key="1">
    <citation type="submission" date="2022-10" db="EMBL/GenBank/DDBJ databases">
        <title>Tapping the CABI collections for fungal endophytes: first genome assemblies for Collariella, Neodidymelliopsis, Ascochyta clinopodiicola, Didymella pomorum, Didymosphaeria variabile, Neocosmospora piperis and Neocucurbitaria cava.</title>
        <authorList>
            <person name="Hill R."/>
        </authorList>
    </citation>
    <scope>NUCLEOTIDE SEQUENCE</scope>
    <source>
        <strain evidence="7">IMI 366586</strain>
    </source>
</reference>
<feature type="region of interest" description="Disordered" evidence="5">
    <location>
        <begin position="27"/>
        <end position="163"/>
    </location>
</feature>
<dbReference type="SUPFAM" id="SSF53098">
    <property type="entry name" value="Ribonuclease H-like"/>
    <property type="match status" value="1"/>
</dbReference>
<dbReference type="EMBL" id="JAPEUR010000206">
    <property type="protein sequence ID" value="KAJ4315336.1"/>
    <property type="molecule type" value="Genomic_DNA"/>
</dbReference>
<gene>
    <name evidence="7" type="primary">REX3</name>
    <name evidence="7" type="ORF">N0V84_008411</name>
</gene>
<evidence type="ECO:0000259" key="6">
    <source>
        <dbReference type="SMART" id="SM00479"/>
    </source>
</evidence>
<dbReference type="Gene3D" id="3.30.420.10">
    <property type="entry name" value="Ribonuclease H-like superfamily/Ribonuclease H"/>
    <property type="match status" value="1"/>
</dbReference>
<organism evidence="7 8">
    <name type="scientific">Fusarium piperis</name>
    <dbReference type="NCBI Taxonomy" id="1435070"/>
    <lineage>
        <taxon>Eukaryota</taxon>
        <taxon>Fungi</taxon>
        <taxon>Dikarya</taxon>
        <taxon>Ascomycota</taxon>
        <taxon>Pezizomycotina</taxon>
        <taxon>Sordariomycetes</taxon>
        <taxon>Hypocreomycetidae</taxon>
        <taxon>Hypocreales</taxon>
        <taxon>Nectriaceae</taxon>
        <taxon>Fusarium</taxon>
        <taxon>Fusarium solani species complex</taxon>
    </lineage>
</organism>
<evidence type="ECO:0000313" key="7">
    <source>
        <dbReference type="EMBL" id="KAJ4315336.1"/>
    </source>
</evidence>
<dbReference type="PANTHER" id="PTHR12801">
    <property type="entry name" value="RNA EXONUCLEASE REXO1 / RECO3 FAMILY MEMBER-RELATED"/>
    <property type="match status" value="1"/>
</dbReference>
<evidence type="ECO:0000256" key="3">
    <source>
        <dbReference type="ARBA" id="ARBA00022801"/>
    </source>
</evidence>
<evidence type="ECO:0000256" key="5">
    <source>
        <dbReference type="SAM" id="MobiDB-lite"/>
    </source>
</evidence>
<dbReference type="CDD" id="cd06145">
    <property type="entry name" value="REX1_like"/>
    <property type="match status" value="1"/>
</dbReference>
<dbReference type="GO" id="GO:0003676">
    <property type="term" value="F:nucleic acid binding"/>
    <property type="evidence" value="ECO:0007669"/>
    <property type="project" value="InterPro"/>
</dbReference>
<evidence type="ECO:0000256" key="2">
    <source>
        <dbReference type="ARBA" id="ARBA00022722"/>
    </source>
</evidence>
<proteinExistence type="inferred from homology"/>
<comment type="similarity">
    <text evidence="1">Belongs to the REXO1/REXO3 family.</text>
</comment>
<evidence type="ECO:0000313" key="8">
    <source>
        <dbReference type="Proteomes" id="UP001140502"/>
    </source>
</evidence>
<dbReference type="SMART" id="SM00479">
    <property type="entry name" value="EXOIII"/>
    <property type="match status" value="1"/>
</dbReference>
<evidence type="ECO:0000256" key="4">
    <source>
        <dbReference type="ARBA" id="ARBA00022839"/>
    </source>
</evidence>
<dbReference type="PANTHER" id="PTHR12801:SF112">
    <property type="entry name" value="RNA EXONUCLEASE 3"/>
    <property type="match status" value="1"/>
</dbReference>
<feature type="domain" description="Exonuclease" evidence="6">
    <location>
        <begin position="432"/>
        <end position="630"/>
    </location>
</feature>
<comment type="caution">
    <text evidence="7">The sequence shown here is derived from an EMBL/GenBank/DDBJ whole genome shotgun (WGS) entry which is preliminary data.</text>
</comment>
<sequence>MSLSLKHIPCPAGNRCTAFHCIFGHENDQPAAPAAGAENNGPQSKEATSANQDVPRKRMRADPTDSPRISQSSSQNSSGTSRVGSADAPVTQSKPATSRVRSVDRPVSPPPLKRKLPSSDKAQHETPKTVPRTLARPGSRIISQSRSSPAQKPAPVKAKKAESLNPRLLKSSPASHDIRLRLVRMLHQEFTRLNTELKKTDKDSKTDLALSDQELIVRALDEEEHLAVHKAAVYSNVMKNKVMQYKRMKVDQWKTEREEEKKKAALEAEGKDASDVPKEIKTGLTPAQEVELTKKILTPIDKLAEHGYVPAVPTEEAIEGARQGVETAKGWENCDRCRQRFQVFPGRREEDGALTSGGACTFHWGKTYIAPKAPGDKTRQPKRYQCCGQEMGDSFGCFTRDHHVFKTSDPKRLASLLNFAETPENPLVPADRAVAFDCEMGYTVYGMELIRLTATSWPTGEELLDVLVRPLGEILDLNSRYSGVWPEDLAQAEPWSADDTSKPAKSSYESVSEDGELKPKKKKLKVVSSPEVARDLLFSLISPKTPLIGHGLENDLNAVRIVHPIIIDTVLLYPHNRGLPFRYALKKLMDEHLNRKIQQETGPKMLGHDSAEDARAAGDLVRLKIRNLWMDMQRDGWKLVDGEFVAPPGKGNGGDKGLTEEFIENQSSIVL</sequence>
<feature type="compositionally biased region" description="Basic and acidic residues" evidence="5">
    <location>
        <begin position="117"/>
        <end position="127"/>
    </location>
</feature>
<keyword evidence="4 7" id="KW-0269">Exonuclease</keyword>
<dbReference type="InterPro" id="IPR036397">
    <property type="entry name" value="RNaseH_sf"/>
</dbReference>
<name>A0A9W8W894_9HYPO</name>
<dbReference type="GO" id="GO:0005634">
    <property type="term" value="C:nucleus"/>
    <property type="evidence" value="ECO:0007669"/>
    <property type="project" value="TreeGrafter"/>
</dbReference>
<dbReference type="InterPro" id="IPR013520">
    <property type="entry name" value="Ribonucl_H"/>
</dbReference>
<dbReference type="InterPro" id="IPR012337">
    <property type="entry name" value="RNaseH-like_sf"/>
</dbReference>
<dbReference type="OrthoDB" id="3996471at2759"/>
<dbReference type="GO" id="GO:0004527">
    <property type="term" value="F:exonuclease activity"/>
    <property type="evidence" value="ECO:0007669"/>
    <property type="project" value="UniProtKB-KW"/>
</dbReference>
<dbReference type="Proteomes" id="UP001140502">
    <property type="component" value="Unassembled WGS sequence"/>
</dbReference>
<keyword evidence="3" id="KW-0378">Hydrolase</keyword>
<feature type="region of interest" description="Disordered" evidence="5">
    <location>
        <begin position="492"/>
        <end position="514"/>
    </location>
</feature>
<feature type="compositionally biased region" description="Basic and acidic residues" evidence="5">
    <location>
        <begin position="54"/>
        <end position="65"/>
    </location>
</feature>
<accession>A0A9W8W894</accession>
<protein>
    <submittedName>
        <fullName evidence="7">RNA exonuclease 3</fullName>
    </submittedName>
</protein>
<keyword evidence="2" id="KW-0540">Nuclease</keyword>
<keyword evidence="8" id="KW-1185">Reference proteome</keyword>
<dbReference type="InterPro" id="IPR034922">
    <property type="entry name" value="REX1-like_exo"/>
</dbReference>
<feature type="compositionally biased region" description="Low complexity" evidence="5">
    <location>
        <begin position="66"/>
        <end position="85"/>
    </location>
</feature>
<evidence type="ECO:0000256" key="1">
    <source>
        <dbReference type="ARBA" id="ARBA00006357"/>
    </source>
</evidence>
<dbReference type="AlphaFoldDB" id="A0A9W8W894"/>
<dbReference type="InterPro" id="IPR047021">
    <property type="entry name" value="REXO1/3/4-like"/>
</dbReference>